<dbReference type="InterPro" id="IPR002347">
    <property type="entry name" value="SDR_fam"/>
</dbReference>
<gene>
    <name evidence="3" type="ORF">FA14DRAFT_115092</name>
</gene>
<dbReference type="GeneID" id="37017870"/>
<dbReference type="InParanoid" id="A0A316VH41"/>
<dbReference type="Gene3D" id="3.40.50.720">
    <property type="entry name" value="NAD(P)-binding Rossmann-like Domain"/>
    <property type="match status" value="1"/>
</dbReference>
<dbReference type="EMBL" id="KZ819603">
    <property type="protein sequence ID" value="PWN34825.1"/>
    <property type="molecule type" value="Genomic_DNA"/>
</dbReference>
<dbReference type="PANTHER" id="PTHR24320:SF143">
    <property type="entry name" value="NAD(P)-BINDING PROTEIN"/>
    <property type="match status" value="1"/>
</dbReference>
<protein>
    <submittedName>
        <fullName evidence="3">NAD(P)-binding protein</fullName>
    </submittedName>
</protein>
<dbReference type="RefSeq" id="XP_025355127.1">
    <property type="nucleotide sequence ID" value="XM_025496089.1"/>
</dbReference>
<keyword evidence="4" id="KW-1185">Reference proteome</keyword>
<evidence type="ECO:0000256" key="1">
    <source>
        <dbReference type="ARBA" id="ARBA00006484"/>
    </source>
</evidence>
<reference evidence="3 4" key="1">
    <citation type="journal article" date="2018" name="Mol. Biol. Evol.">
        <title>Broad Genomic Sampling Reveals a Smut Pathogenic Ancestry of the Fungal Clade Ustilaginomycotina.</title>
        <authorList>
            <person name="Kijpornyongpan T."/>
            <person name="Mondo S.J."/>
            <person name="Barry K."/>
            <person name="Sandor L."/>
            <person name="Lee J."/>
            <person name="Lipzen A."/>
            <person name="Pangilinan J."/>
            <person name="LaButti K."/>
            <person name="Hainaut M."/>
            <person name="Henrissat B."/>
            <person name="Grigoriev I.V."/>
            <person name="Spatafora J.W."/>
            <person name="Aime M.C."/>
        </authorList>
    </citation>
    <scope>NUCLEOTIDE SEQUENCE [LARGE SCALE GENOMIC DNA]</scope>
    <source>
        <strain evidence="3 4">MCA 3882</strain>
    </source>
</reference>
<dbReference type="Pfam" id="PF00106">
    <property type="entry name" value="adh_short"/>
    <property type="match status" value="1"/>
</dbReference>
<dbReference type="InterPro" id="IPR036291">
    <property type="entry name" value="NAD(P)-bd_dom_sf"/>
</dbReference>
<evidence type="ECO:0000313" key="3">
    <source>
        <dbReference type="EMBL" id="PWN34825.1"/>
    </source>
</evidence>
<dbReference type="SUPFAM" id="SSF51735">
    <property type="entry name" value="NAD(P)-binding Rossmann-fold domains"/>
    <property type="match status" value="1"/>
</dbReference>
<dbReference type="STRING" id="1280837.A0A316VH41"/>
<feature type="non-terminal residue" evidence="3">
    <location>
        <position position="339"/>
    </location>
</feature>
<evidence type="ECO:0000313" key="4">
    <source>
        <dbReference type="Proteomes" id="UP000245771"/>
    </source>
</evidence>
<dbReference type="AlphaFoldDB" id="A0A316VH41"/>
<keyword evidence="2" id="KW-0560">Oxidoreductase</keyword>
<dbReference type="Proteomes" id="UP000245771">
    <property type="component" value="Unassembled WGS sequence"/>
</dbReference>
<dbReference type="PRINTS" id="PR00081">
    <property type="entry name" value="GDHRDH"/>
</dbReference>
<comment type="similarity">
    <text evidence="1">Belongs to the short-chain dehydrogenases/reductases (SDR) family.</text>
</comment>
<organism evidence="3 4">
    <name type="scientific">Meira miltonrushii</name>
    <dbReference type="NCBI Taxonomy" id="1280837"/>
    <lineage>
        <taxon>Eukaryota</taxon>
        <taxon>Fungi</taxon>
        <taxon>Dikarya</taxon>
        <taxon>Basidiomycota</taxon>
        <taxon>Ustilaginomycotina</taxon>
        <taxon>Exobasidiomycetes</taxon>
        <taxon>Exobasidiales</taxon>
        <taxon>Brachybasidiaceae</taxon>
        <taxon>Meira</taxon>
    </lineage>
</organism>
<proteinExistence type="inferred from homology"/>
<evidence type="ECO:0000256" key="2">
    <source>
        <dbReference type="ARBA" id="ARBA00023002"/>
    </source>
</evidence>
<dbReference type="GO" id="GO:0016491">
    <property type="term" value="F:oxidoreductase activity"/>
    <property type="evidence" value="ECO:0007669"/>
    <property type="project" value="UniProtKB-KW"/>
</dbReference>
<feature type="non-terminal residue" evidence="3">
    <location>
        <position position="1"/>
    </location>
</feature>
<dbReference type="PANTHER" id="PTHR24320">
    <property type="entry name" value="RETINOL DEHYDROGENASE"/>
    <property type="match status" value="1"/>
</dbReference>
<dbReference type="OrthoDB" id="191139at2759"/>
<name>A0A316VH41_9BASI</name>
<accession>A0A316VH41</accession>
<sequence length="339" mass="37622">DIPSLKGKVALVTGGTGGIGLETCHALVRHGAHVFLGARSELKFKQALETIKTRLALEPIPNQIEGEDEIALGKIEYLPCDLSTMDQADQAAKTFLQAGTKRLDIFIACAGKGSGKSEITEDKVESFMATNTVNHMVMLRRLIPLIRKTSHEQKSGSSRIIFVSSCAHRWCSLPWPIGNPASFESWQSVNDEKRSSNNLYSQSKLAQILLSSRLNRELQALDSDRPGGCNIACVSLHPGEINNDFVQRNFLREVSRFHILKLAQSYPAILRLVLLNAMEGARTCLFAATSSQIDKNKWSGQYLTYPCQLGRASDAAKNEEMEEKCWQLVQKKIDEKFGQ</sequence>